<dbReference type="InterPro" id="IPR001313">
    <property type="entry name" value="Pumilio_RNA-bd_rpt"/>
</dbReference>
<accession>A0A2G5E8W4</accession>
<evidence type="ECO:0000256" key="2">
    <source>
        <dbReference type="ARBA" id="ARBA00022845"/>
    </source>
</evidence>
<feature type="repeat" description="Pumilio" evidence="4">
    <location>
        <begin position="573"/>
        <end position="608"/>
    </location>
</feature>
<dbReference type="PANTHER" id="PTHR12537:SF13">
    <property type="entry name" value="PUMILIO HOMOLOGY DOMAIN FAMILY MEMBER 4"/>
    <property type="match status" value="1"/>
</dbReference>
<protein>
    <recommendedName>
        <fullName evidence="6">PUM-HD domain-containing protein</fullName>
    </recommendedName>
</protein>
<keyword evidence="1" id="KW-0677">Repeat</keyword>
<dbReference type="InterPro" id="IPR033712">
    <property type="entry name" value="Pumilio_RNA-bd"/>
</dbReference>
<dbReference type="FunFam" id="1.25.10.10:FF:000237">
    <property type="entry name" value="Pumilio homolog 9"/>
    <property type="match status" value="1"/>
</dbReference>
<feature type="repeat" description="Pumilio" evidence="4">
    <location>
        <begin position="497"/>
        <end position="532"/>
    </location>
</feature>
<dbReference type="GO" id="GO:0005737">
    <property type="term" value="C:cytoplasm"/>
    <property type="evidence" value="ECO:0007669"/>
    <property type="project" value="TreeGrafter"/>
</dbReference>
<feature type="region of interest" description="Disordered" evidence="5">
    <location>
        <begin position="97"/>
        <end position="122"/>
    </location>
</feature>
<dbReference type="Proteomes" id="UP000230069">
    <property type="component" value="Unassembled WGS sequence"/>
</dbReference>
<gene>
    <name evidence="7" type="ORF">AQUCO_01000228v1</name>
</gene>
<evidence type="ECO:0000256" key="3">
    <source>
        <dbReference type="ARBA" id="ARBA00058490"/>
    </source>
</evidence>
<evidence type="ECO:0000256" key="5">
    <source>
        <dbReference type="SAM" id="MobiDB-lite"/>
    </source>
</evidence>
<dbReference type="SMART" id="SM00025">
    <property type="entry name" value="Pumilio"/>
    <property type="match status" value="8"/>
</dbReference>
<organism evidence="7 8">
    <name type="scientific">Aquilegia coerulea</name>
    <name type="common">Rocky mountain columbine</name>
    <dbReference type="NCBI Taxonomy" id="218851"/>
    <lineage>
        <taxon>Eukaryota</taxon>
        <taxon>Viridiplantae</taxon>
        <taxon>Streptophyta</taxon>
        <taxon>Embryophyta</taxon>
        <taxon>Tracheophyta</taxon>
        <taxon>Spermatophyta</taxon>
        <taxon>Magnoliopsida</taxon>
        <taxon>Ranunculales</taxon>
        <taxon>Ranunculaceae</taxon>
        <taxon>Thalictroideae</taxon>
        <taxon>Aquilegia</taxon>
    </lineage>
</organism>
<feature type="repeat" description="Pumilio" evidence="4">
    <location>
        <begin position="717"/>
        <end position="754"/>
    </location>
</feature>
<sequence length="780" mass="87835">MKNDKEFETLLNEIPHATSSFNLQQHNNNNNHHQHHVYGHGNNGNGHGFSPLERGNGMYGMFDDDPSSHLHHQKYKPVSPVNGFTLNSEGSSSSSLVSGWFSSDDGSPTPPTFEEIKPQTPSRNTHYFDGLWSESKFVNESPLGRNSVENLMNGMSRMHIGDEIEDSLMNRRYLSGIQYGDCSSVGTRNNNVERNGFLGLGRVDGSFPMSPTSFGLERSSALLGLQRNSQRGNSLGPCISPGRYNSPFSGHVQCADPSRFQQQQTVEESWNNLQLQGNAGLVGNQYDRANQVPYTVPSVISPSMGNTMLYQQENPMYSIGHAGVSDLLCSAYLRQQQMPLGMERLMHYNLPTFNGRADGTTTEPIHQPHVPLRPASNFQVFECEDSLIIQGKGLEYVIRKRYDHLKEHRNEIGIAHFKERSPELTDHIFSRGISADNFETGSNVKNYSRISPSLKYNSLLDVEDYIYFLAKDQLGCRFLQQQFEEGSPQDKQIIFQKIIDHVVELMMNPFGNYLVQKLLEKSNAEQRMRILLMVTRRPGELIRISLNMHGTRAVQKLINSLKTQQEKSVVISALEPGFLDLIKDLNGNHVIQHCLQHLQKEENKFIFTAAARFCLDIATHRHGCCVLQRCIAYATGEDREILISKVSSNAVRLSQDAFGNYVVQFVLDLKIPSANAALMSQFEGKYVLLSTQKFSSNVIEKCLKVFGEEGCSVIINEFLSSSQFEKLLQDPYANYVIQSALKVSKGTLFTALVEAIRPYAELLKTNPHCKKIFSWAVLKK</sequence>
<dbReference type="InParanoid" id="A0A2G5E8W4"/>
<reference evidence="7 8" key="1">
    <citation type="submission" date="2017-09" db="EMBL/GenBank/DDBJ databases">
        <title>WGS assembly of Aquilegia coerulea Goldsmith.</title>
        <authorList>
            <person name="Hodges S."/>
            <person name="Kramer E."/>
            <person name="Nordborg M."/>
            <person name="Tomkins J."/>
            <person name="Borevitz J."/>
            <person name="Derieg N."/>
            <person name="Yan J."/>
            <person name="Mihaltcheva S."/>
            <person name="Hayes R.D."/>
            <person name="Rokhsar D."/>
        </authorList>
    </citation>
    <scope>NUCLEOTIDE SEQUENCE [LARGE SCALE GENOMIC DNA]</scope>
    <source>
        <strain evidence="8">cv. Goldsmith</strain>
    </source>
</reference>
<feature type="repeat" description="Pumilio" evidence="4">
    <location>
        <begin position="533"/>
        <end position="572"/>
    </location>
</feature>
<dbReference type="STRING" id="218851.A0A2G5E8W4"/>
<dbReference type="GO" id="GO:0003729">
    <property type="term" value="F:mRNA binding"/>
    <property type="evidence" value="ECO:0007669"/>
    <property type="project" value="TreeGrafter"/>
</dbReference>
<dbReference type="PROSITE" id="PS50302">
    <property type="entry name" value="PUM"/>
    <property type="match status" value="8"/>
</dbReference>
<feature type="repeat" description="Pumilio" evidence="4">
    <location>
        <begin position="609"/>
        <end position="644"/>
    </location>
</feature>
<dbReference type="GO" id="GO:0006417">
    <property type="term" value="P:regulation of translation"/>
    <property type="evidence" value="ECO:0007669"/>
    <property type="project" value="UniProtKB-KW"/>
</dbReference>
<dbReference type="InterPro" id="IPR033133">
    <property type="entry name" value="PUM-HD"/>
</dbReference>
<dbReference type="EMBL" id="KZ305027">
    <property type="protein sequence ID" value="PIA52208.1"/>
    <property type="molecule type" value="Genomic_DNA"/>
</dbReference>
<feature type="repeat" description="Pumilio" evidence="4">
    <location>
        <begin position="681"/>
        <end position="716"/>
    </location>
</feature>
<keyword evidence="2" id="KW-0810">Translation regulation</keyword>
<feature type="repeat" description="Pumilio" evidence="4">
    <location>
        <begin position="461"/>
        <end position="496"/>
    </location>
</feature>
<dbReference type="PROSITE" id="PS50303">
    <property type="entry name" value="PUM_HD"/>
    <property type="match status" value="1"/>
</dbReference>
<evidence type="ECO:0000313" key="7">
    <source>
        <dbReference type="EMBL" id="PIA52208.1"/>
    </source>
</evidence>
<evidence type="ECO:0000256" key="1">
    <source>
        <dbReference type="ARBA" id="ARBA00022737"/>
    </source>
</evidence>
<comment type="function">
    <text evidence="3">Sequence-specific RNA-binding protein that regulates translation and mRNA stability by binding the 3'-UTR of target mRNAs.</text>
</comment>
<evidence type="ECO:0000259" key="6">
    <source>
        <dbReference type="PROSITE" id="PS50303"/>
    </source>
</evidence>
<keyword evidence="8" id="KW-1185">Reference proteome</keyword>
<dbReference type="Pfam" id="PF00806">
    <property type="entry name" value="PUF"/>
    <property type="match status" value="8"/>
</dbReference>
<name>A0A2G5E8W4_AQUCA</name>
<dbReference type="InterPro" id="IPR011989">
    <property type="entry name" value="ARM-like"/>
</dbReference>
<dbReference type="CDD" id="cd07920">
    <property type="entry name" value="Pumilio"/>
    <property type="match status" value="1"/>
</dbReference>
<evidence type="ECO:0000256" key="4">
    <source>
        <dbReference type="PROSITE-ProRule" id="PRU00317"/>
    </source>
</evidence>
<dbReference type="AlphaFoldDB" id="A0A2G5E8W4"/>
<evidence type="ECO:0000313" key="8">
    <source>
        <dbReference type="Proteomes" id="UP000230069"/>
    </source>
</evidence>
<dbReference type="InterPro" id="IPR016024">
    <property type="entry name" value="ARM-type_fold"/>
</dbReference>
<proteinExistence type="predicted"/>
<dbReference type="OrthoDB" id="668540at2759"/>
<feature type="domain" description="PUM-HD" evidence="6">
    <location>
        <begin position="439"/>
        <end position="780"/>
    </location>
</feature>
<feature type="repeat" description="Pumilio" evidence="4">
    <location>
        <begin position="645"/>
        <end position="680"/>
    </location>
</feature>
<dbReference type="PANTHER" id="PTHR12537">
    <property type="entry name" value="RNA BINDING PROTEIN PUMILIO-RELATED"/>
    <property type="match status" value="1"/>
</dbReference>
<dbReference type="Gene3D" id="1.25.10.10">
    <property type="entry name" value="Leucine-rich Repeat Variant"/>
    <property type="match status" value="1"/>
</dbReference>
<dbReference type="SUPFAM" id="SSF48371">
    <property type="entry name" value="ARM repeat"/>
    <property type="match status" value="1"/>
</dbReference>